<dbReference type="EMBL" id="GG693878">
    <property type="protein sequence ID" value="EES52307.1"/>
    <property type="molecule type" value="Genomic_DNA"/>
</dbReference>
<dbReference type="Gene3D" id="3.90.550.10">
    <property type="entry name" value="Spore Coat Polysaccharide Biosynthesis Protein SpsA, Chain A"/>
    <property type="match status" value="1"/>
</dbReference>
<evidence type="ECO:0000313" key="6">
    <source>
        <dbReference type="Proteomes" id="UP000009374"/>
    </source>
</evidence>
<proteinExistence type="inferred from homology"/>
<keyword evidence="6" id="KW-1185">Reference proteome</keyword>
<dbReference type="PANTHER" id="PTHR43179">
    <property type="entry name" value="RHAMNOSYLTRANSFERASE WBBL"/>
    <property type="match status" value="1"/>
</dbReference>
<sequence>MNKGDDLFLKREGAKESVIAVVVTYNRKDLLLECLAGLANQSRPVDGVVLVDNASTDGTPELLFRQGVLESLPMERSPKIQEFVSHPKLMGGLPMLTVRMNENTGGAGGFHEGLKRAYLAGADWIWLMDDDIEPDSRCLEGMLSFSGISKCLHPRKYLRKDVPHLWEGYYDYRTGKRIFQDDPSFEKGFAFSTTNTGCFEGMLVHRSIVDAIGYPDPRFFIGMDDSLYGFMAHFHTPVLYLRDPFVKKKADAPVGYAPISDRSLYYGMRNAFLFRKTFNQLVPQYRWRRTFFLGVKFFDYALNILQNREKKLQGYRFLIKGFSDGIRSRFGKGL</sequence>
<dbReference type="CDD" id="cd04185">
    <property type="entry name" value="GT_2_like_b"/>
    <property type="match status" value="1"/>
</dbReference>
<name>C6HYM2_9BACT</name>
<evidence type="ECO:0000256" key="1">
    <source>
        <dbReference type="ARBA" id="ARBA00006739"/>
    </source>
</evidence>
<protein>
    <submittedName>
        <fullName evidence="5">Glycosyl transferase, family 2</fullName>
    </submittedName>
</protein>
<dbReference type="AlphaFoldDB" id="C6HYM2"/>
<dbReference type="Pfam" id="PF00535">
    <property type="entry name" value="Glycos_transf_2"/>
    <property type="match status" value="1"/>
</dbReference>
<evidence type="ECO:0000313" key="5">
    <source>
        <dbReference type="EMBL" id="EES52307.1"/>
    </source>
</evidence>
<keyword evidence="2" id="KW-0328">Glycosyltransferase</keyword>
<evidence type="ECO:0000256" key="3">
    <source>
        <dbReference type="ARBA" id="ARBA00022679"/>
    </source>
</evidence>
<dbReference type="GO" id="GO:0016757">
    <property type="term" value="F:glycosyltransferase activity"/>
    <property type="evidence" value="ECO:0007669"/>
    <property type="project" value="UniProtKB-KW"/>
</dbReference>
<dbReference type="InterPro" id="IPR001173">
    <property type="entry name" value="Glyco_trans_2-like"/>
</dbReference>
<dbReference type="PANTHER" id="PTHR43179:SF12">
    <property type="entry name" value="GALACTOFURANOSYLTRANSFERASE GLFT2"/>
    <property type="match status" value="1"/>
</dbReference>
<reference evidence="5 6" key="1">
    <citation type="journal article" date="2009" name="Appl. Environ. Microbiol.">
        <title>Community genomic and proteomic analyses of chemoautotrophic iron-oxidizing "Leptospirillum rubarum" (Group II) and "Leptospirillum ferrodiazotrophum" (Group III) bacteria in acid mine drainage biofilms.</title>
        <authorList>
            <person name="Goltsman D.S."/>
            <person name="Denef V.J."/>
            <person name="Singer S.W."/>
            <person name="VerBerkmoes N.C."/>
            <person name="Lefsrud M."/>
            <person name="Mueller R.S."/>
            <person name="Dick G.J."/>
            <person name="Sun C.L."/>
            <person name="Wheeler K.E."/>
            <person name="Zemla A."/>
            <person name="Baker B.J."/>
            <person name="Hauser L."/>
            <person name="Land M."/>
            <person name="Shah M.B."/>
            <person name="Thelen M.P."/>
            <person name="Hettich R.L."/>
            <person name="Banfield J.F."/>
        </authorList>
    </citation>
    <scope>NUCLEOTIDE SEQUENCE [LARGE SCALE GENOMIC DNA]</scope>
</reference>
<comment type="similarity">
    <text evidence="1">Belongs to the glycosyltransferase 2 family.</text>
</comment>
<evidence type="ECO:0000256" key="2">
    <source>
        <dbReference type="ARBA" id="ARBA00022676"/>
    </source>
</evidence>
<accession>C6HYM2</accession>
<feature type="domain" description="Glycosyltransferase 2-like" evidence="4">
    <location>
        <begin position="21"/>
        <end position="63"/>
    </location>
</feature>
<dbReference type="Proteomes" id="UP000009374">
    <property type="component" value="Unassembled WGS sequence"/>
</dbReference>
<gene>
    <name evidence="5" type="ORF">UBAL3_94240100</name>
</gene>
<organism evidence="5 6">
    <name type="scientific">Leptospirillum ferrodiazotrophum</name>
    <dbReference type="NCBI Taxonomy" id="412449"/>
    <lineage>
        <taxon>Bacteria</taxon>
        <taxon>Pseudomonadati</taxon>
        <taxon>Nitrospirota</taxon>
        <taxon>Nitrospiria</taxon>
        <taxon>Nitrospirales</taxon>
        <taxon>Nitrospiraceae</taxon>
        <taxon>Leptospirillum</taxon>
    </lineage>
</organism>
<evidence type="ECO:0000259" key="4">
    <source>
        <dbReference type="Pfam" id="PF00535"/>
    </source>
</evidence>
<keyword evidence="3 5" id="KW-0808">Transferase</keyword>
<dbReference type="InterPro" id="IPR029044">
    <property type="entry name" value="Nucleotide-diphossugar_trans"/>
</dbReference>
<dbReference type="SUPFAM" id="SSF53448">
    <property type="entry name" value="Nucleotide-diphospho-sugar transferases"/>
    <property type="match status" value="1"/>
</dbReference>